<evidence type="ECO:0000313" key="2">
    <source>
        <dbReference type="EMBL" id="JAR97381.1"/>
    </source>
</evidence>
<name>A0A170WAK4_TRIIF</name>
<reference evidence="2" key="1">
    <citation type="submission" date="2016-04" db="EMBL/GenBank/DDBJ databases">
        <authorList>
            <person name="Calderon-Fernandez G.M.Sr."/>
        </authorList>
    </citation>
    <scope>NUCLEOTIDE SEQUENCE</scope>
    <source>
        <strain evidence="2">Int1</strain>
        <tissue evidence="2">Integument</tissue>
    </source>
</reference>
<dbReference type="Pfam" id="PF04199">
    <property type="entry name" value="Cyclase"/>
    <property type="match status" value="1"/>
</dbReference>
<dbReference type="GO" id="GO:0004061">
    <property type="term" value="F:arylformamidase activity"/>
    <property type="evidence" value="ECO:0007669"/>
    <property type="project" value="InterPro"/>
</dbReference>
<dbReference type="InterPro" id="IPR037175">
    <property type="entry name" value="KFase_sf"/>
</dbReference>
<dbReference type="InterPro" id="IPR007325">
    <property type="entry name" value="KFase/CYL"/>
</dbReference>
<feature type="non-terminal residue" evidence="2">
    <location>
        <position position="1"/>
    </location>
</feature>
<sequence length="109" mass="12315">TYRTNEFIVLSKLCQTRKFAIILVVTISTIRFCQPYTFVDLSHGLVNFGVPVIPGGTGFRWTDMRQRNTEGVLSRTNDFQMGEHCGTHLDAPYHYIESGCTTDQIPVNA</sequence>
<comment type="similarity">
    <text evidence="1">Belongs to the Cyclase 1 superfamily.</text>
</comment>
<dbReference type="SUPFAM" id="SSF102198">
    <property type="entry name" value="Putative cyclase"/>
    <property type="match status" value="1"/>
</dbReference>
<organism evidence="2">
    <name type="scientific">Triatoma infestans</name>
    <name type="common">Assassin bug</name>
    <dbReference type="NCBI Taxonomy" id="30076"/>
    <lineage>
        <taxon>Eukaryota</taxon>
        <taxon>Metazoa</taxon>
        <taxon>Ecdysozoa</taxon>
        <taxon>Arthropoda</taxon>
        <taxon>Hexapoda</taxon>
        <taxon>Insecta</taxon>
        <taxon>Pterygota</taxon>
        <taxon>Neoptera</taxon>
        <taxon>Paraneoptera</taxon>
        <taxon>Hemiptera</taxon>
        <taxon>Heteroptera</taxon>
        <taxon>Panheteroptera</taxon>
        <taxon>Cimicomorpha</taxon>
        <taxon>Reduviidae</taxon>
        <taxon>Triatominae</taxon>
        <taxon>Triatoma</taxon>
    </lineage>
</organism>
<reference evidence="2" key="2">
    <citation type="journal article" date="2017" name="J. Med. Entomol.">
        <title>Transcriptome Analysis of the Triatoma infestans (Hemiptera: Reduviidae) Integument.</title>
        <authorList>
            <person name="Calderon-Fernandez G.M."/>
            <person name="Moriconi D.E."/>
            <person name="Dulbecco A.B."/>
            <person name="Juarez M.P."/>
        </authorList>
    </citation>
    <scope>NUCLEOTIDE SEQUENCE</scope>
    <source>
        <strain evidence="2">Int1</strain>
        <tissue evidence="2">Integument</tissue>
    </source>
</reference>
<dbReference type="EMBL" id="GEMB01005943">
    <property type="protein sequence ID" value="JAR97381.1"/>
    <property type="molecule type" value="Transcribed_RNA"/>
</dbReference>
<dbReference type="AlphaFoldDB" id="A0A170WAK4"/>
<dbReference type="GO" id="GO:0019441">
    <property type="term" value="P:L-tryptophan catabolic process to kynurenine"/>
    <property type="evidence" value="ECO:0007669"/>
    <property type="project" value="InterPro"/>
</dbReference>
<dbReference type="Gene3D" id="3.50.30.50">
    <property type="entry name" value="Putative cyclase"/>
    <property type="match status" value="1"/>
</dbReference>
<proteinExistence type="inferred from homology"/>
<protein>
    <submittedName>
        <fullName evidence="2">Kynurenine formamidase-like protein</fullName>
    </submittedName>
</protein>
<evidence type="ECO:0000256" key="1">
    <source>
        <dbReference type="ARBA" id="ARBA00007865"/>
    </source>
</evidence>
<accession>A0A170WAK4</accession>